<sequence>MEAIWNRVHIEHPPNITWRIETQKFDIVGLQTTLKHIIKDLESQNDIHVEAAMLSRLIYRMKCKFRNDKGFKNMEKVNRALLNYLNLALEKEYKSFKSYIEFNDMFVTLPSKQMLEYILVRTQGFAKLLARVEEVAKCAGTFLRTRIILGHAWTVTLVAYAIISRIWVLSKYLVKRSCIWYNGLYQFLSSFKIIGLPWLSKKDNLPSDLKTWLALPWLDENESSIPEENILKDKMFKLIELQDDNLDTDLTFDFKDKLIELDTTDSICDISENISKPSISKNVGELSIYMDDDLGEVVNRSSCALNLNKRKRKEKKSIEKQKQSINSEEHESDTKQIVTFKSKKQKQKEEKGSSLLNIRKTTLCHLEPKANKNKKKKKLI</sequence>
<name>A0A834JUW4_VESVU</name>
<dbReference type="GO" id="GO:0005634">
    <property type="term" value="C:nucleus"/>
    <property type="evidence" value="ECO:0007669"/>
    <property type="project" value="TreeGrafter"/>
</dbReference>
<dbReference type="GO" id="GO:0045747">
    <property type="term" value="P:positive regulation of Notch signaling pathway"/>
    <property type="evidence" value="ECO:0007669"/>
    <property type="project" value="TreeGrafter"/>
</dbReference>
<dbReference type="Proteomes" id="UP000614350">
    <property type="component" value="Unassembled WGS sequence"/>
</dbReference>
<dbReference type="PANTHER" id="PTHR34761">
    <property type="entry name" value="NUCLEOLUS AND NEURAL PROGENITOR PROTEIN"/>
    <property type="match status" value="1"/>
</dbReference>
<accession>A0A834JUW4</accession>
<organism evidence="4 5">
    <name type="scientific">Vespula vulgaris</name>
    <name type="common">Yellow jacket</name>
    <name type="synonym">Wasp</name>
    <dbReference type="NCBI Taxonomy" id="7454"/>
    <lineage>
        <taxon>Eukaryota</taxon>
        <taxon>Metazoa</taxon>
        <taxon>Ecdysozoa</taxon>
        <taxon>Arthropoda</taxon>
        <taxon>Hexapoda</taxon>
        <taxon>Insecta</taxon>
        <taxon>Pterygota</taxon>
        <taxon>Neoptera</taxon>
        <taxon>Endopterygota</taxon>
        <taxon>Hymenoptera</taxon>
        <taxon>Apocrita</taxon>
        <taxon>Aculeata</taxon>
        <taxon>Vespoidea</taxon>
        <taxon>Vespidae</taxon>
        <taxon>Vespinae</taxon>
        <taxon>Vespula</taxon>
    </lineage>
</organism>
<keyword evidence="2" id="KW-0812">Transmembrane</keyword>
<dbReference type="InterPro" id="IPR052835">
    <property type="entry name" value="Nepro"/>
</dbReference>
<feature type="compositionally biased region" description="Basic and acidic residues" evidence="1">
    <location>
        <begin position="316"/>
        <end position="334"/>
    </location>
</feature>
<dbReference type="Pfam" id="PF14780">
    <property type="entry name" value="NEPRO_N"/>
    <property type="match status" value="1"/>
</dbReference>
<keyword evidence="5" id="KW-1185">Reference proteome</keyword>
<dbReference type="InterPro" id="IPR027951">
    <property type="entry name" value="Nepro_N"/>
</dbReference>
<dbReference type="AlphaFoldDB" id="A0A834JUW4"/>
<feature type="transmembrane region" description="Helical" evidence="2">
    <location>
        <begin position="147"/>
        <end position="167"/>
    </location>
</feature>
<keyword evidence="2" id="KW-0472">Membrane</keyword>
<protein>
    <recommendedName>
        <fullName evidence="3">Nucleolus and neural progenitor protein-like N-terminal domain-containing protein</fullName>
    </recommendedName>
</protein>
<evidence type="ECO:0000259" key="3">
    <source>
        <dbReference type="Pfam" id="PF14780"/>
    </source>
</evidence>
<comment type="caution">
    <text evidence="4">The sequence shown here is derived from an EMBL/GenBank/DDBJ whole genome shotgun (WGS) entry which is preliminary data.</text>
</comment>
<feature type="region of interest" description="Disordered" evidence="1">
    <location>
        <begin position="315"/>
        <end position="356"/>
    </location>
</feature>
<gene>
    <name evidence="4" type="ORF">HZH66_008040</name>
</gene>
<evidence type="ECO:0000256" key="1">
    <source>
        <dbReference type="SAM" id="MobiDB-lite"/>
    </source>
</evidence>
<keyword evidence="2" id="KW-1133">Transmembrane helix</keyword>
<evidence type="ECO:0000256" key="2">
    <source>
        <dbReference type="SAM" id="Phobius"/>
    </source>
</evidence>
<reference evidence="4" key="1">
    <citation type="journal article" date="2020" name="G3 (Bethesda)">
        <title>High-Quality Assemblies for Three Invasive Social Wasps from the &lt;i&gt;Vespula&lt;/i&gt; Genus.</title>
        <authorList>
            <person name="Harrop T.W.R."/>
            <person name="Guhlin J."/>
            <person name="McLaughlin G.M."/>
            <person name="Permina E."/>
            <person name="Stockwell P."/>
            <person name="Gilligan J."/>
            <person name="Le Lec M.F."/>
            <person name="Gruber M.A.M."/>
            <person name="Quinn O."/>
            <person name="Lovegrove M."/>
            <person name="Duncan E.J."/>
            <person name="Remnant E.J."/>
            <person name="Van Eeckhoven J."/>
            <person name="Graham B."/>
            <person name="Knapp R.A."/>
            <person name="Langford K.W."/>
            <person name="Kronenberg Z."/>
            <person name="Press M.O."/>
            <person name="Eacker S.M."/>
            <person name="Wilson-Rankin E.E."/>
            <person name="Purcell J."/>
            <person name="Lester P.J."/>
            <person name="Dearden P.K."/>
        </authorList>
    </citation>
    <scope>NUCLEOTIDE SEQUENCE</scope>
    <source>
        <strain evidence="4">Marl-1</strain>
    </source>
</reference>
<dbReference type="EMBL" id="JACSEA010000008">
    <property type="protein sequence ID" value="KAF7394866.1"/>
    <property type="molecule type" value="Genomic_DNA"/>
</dbReference>
<evidence type="ECO:0000313" key="4">
    <source>
        <dbReference type="EMBL" id="KAF7394866.1"/>
    </source>
</evidence>
<proteinExistence type="predicted"/>
<feature type="domain" description="Nucleolus and neural progenitor protein-like N-terminal" evidence="3">
    <location>
        <begin position="5"/>
        <end position="185"/>
    </location>
</feature>
<dbReference type="PANTHER" id="PTHR34761:SF1">
    <property type="entry name" value="NUCLEOLUS AND NEURAL PROGENITOR PROTEIN"/>
    <property type="match status" value="1"/>
</dbReference>
<evidence type="ECO:0000313" key="5">
    <source>
        <dbReference type="Proteomes" id="UP000614350"/>
    </source>
</evidence>